<protein>
    <submittedName>
        <fullName evidence="1">Uncharacterized protein</fullName>
    </submittedName>
</protein>
<dbReference type="EMBL" id="JBHTIU010000050">
    <property type="protein sequence ID" value="MFD0870540.1"/>
    <property type="molecule type" value="Genomic_DNA"/>
</dbReference>
<keyword evidence="2" id="KW-1185">Reference proteome</keyword>
<feature type="non-terminal residue" evidence="1">
    <location>
        <position position="1"/>
    </location>
</feature>
<sequence length="72" mass="8008">GRSSFSISAFSNSYTHRDFTLSSLGGRGGSTLNLPRFWKNEPIKSKSTSIFPSLRKLLQNKCRNALIQVVFG</sequence>
<evidence type="ECO:0000313" key="1">
    <source>
        <dbReference type="EMBL" id="MFD0870540.1"/>
    </source>
</evidence>
<evidence type="ECO:0000313" key="2">
    <source>
        <dbReference type="Proteomes" id="UP001597120"/>
    </source>
</evidence>
<name>A0ABW3DAL9_9BACL</name>
<gene>
    <name evidence="1" type="ORF">ACFQ03_15395</name>
</gene>
<comment type="caution">
    <text evidence="1">The sequence shown here is derived from an EMBL/GenBank/DDBJ whole genome shotgun (WGS) entry which is preliminary data.</text>
</comment>
<organism evidence="1 2">
    <name type="scientific">Paenibacillus residui</name>
    <dbReference type="NCBI Taxonomy" id="629724"/>
    <lineage>
        <taxon>Bacteria</taxon>
        <taxon>Bacillati</taxon>
        <taxon>Bacillota</taxon>
        <taxon>Bacilli</taxon>
        <taxon>Bacillales</taxon>
        <taxon>Paenibacillaceae</taxon>
        <taxon>Paenibacillus</taxon>
    </lineage>
</organism>
<reference evidence="2" key="1">
    <citation type="journal article" date="2019" name="Int. J. Syst. Evol. Microbiol.">
        <title>The Global Catalogue of Microorganisms (GCM) 10K type strain sequencing project: providing services to taxonomists for standard genome sequencing and annotation.</title>
        <authorList>
            <consortium name="The Broad Institute Genomics Platform"/>
            <consortium name="The Broad Institute Genome Sequencing Center for Infectious Disease"/>
            <person name="Wu L."/>
            <person name="Ma J."/>
        </authorList>
    </citation>
    <scope>NUCLEOTIDE SEQUENCE [LARGE SCALE GENOMIC DNA]</scope>
    <source>
        <strain evidence="2">CCUG 57263</strain>
    </source>
</reference>
<dbReference type="Proteomes" id="UP001597120">
    <property type="component" value="Unassembled WGS sequence"/>
</dbReference>
<proteinExistence type="predicted"/>
<dbReference type="RefSeq" id="WP_379289247.1">
    <property type="nucleotide sequence ID" value="NZ_JBHTIU010000050.1"/>
</dbReference>
<accession>A0ABW3DAL9</accession>